<evidence type="ECO:0000256" key="1">
    <source>
        <dbReference type="ARBA" id="ARBA00009437"/>
    </source>
</evidence>
<dbReference type="Pfam" id="PF03466">
    <property type="entry name" value="LysR_substrate"/>
    <property type="match status" value="1"/>
</dbReference>
<evidence type="ECO:0000256" key="4">
    <source>
        <dbReference type="ARBA" id="ARBA00023163"/>
    </source>
</evidence>
<accession>A0A0F9NGH3</accession>
<dbReference type="SUPFAM" id="SSF46785">
    <property type="entry name" value="Winged helix' DNA-binding domain"/>
    <property type="match status" value="1"/>
</dbReference>
<dbReference type="Pfam" id="PF00126">
    <property type="entry name" value="HTH_1"/>
    <property type="match status" value="1"/>
</dbReference>
<dbReference type="PANTHER" id="PTHR30537:SF3">
    <property type="entry name" value="TRANSCRIPTIONAL REGULATORY PROTEIN"/>
    <property type="match status" value="1"/>
</dbReference>
<protein>
    <recommendedName>
        <fullName evidence="5">HTH lysR-type domain-containing protein</fullName>
    </recommendedName>
</protein>
<dbReference type="InterPro" id="IPR058163">
    <property type="entry name" value="LysR-type_TF_proteobact-type"/>
</dbReference>
<dbReference type="PANTHER" id="PTHR30537">
    <property type="entry name" value="HTH-TYPE TRANSCRIPTIONAL REGULATOR"/>
    <property type="match status" value="1"/>
</dbReference>
<dbReference type="AlphaFoldDB" id="A0A0F9NGH3"/>
<keyword evidence="3" id="KW-0238">DNA-binding</keyword>
<dbReference type="GO" id="GO:0003700">
    <property type="term" value="F:DNA-binding transcription factor activity"/>
    <property type="evidence" value="ECO:0007669"/>
    <property type="project" value="InterPro"/>
</dbReference>
<dbReference type="InterPro" id="IPR036388">
    <property type="entry name" value="WH-like_DNA-bd_sf"/>
</dbReference>
<evidence type="ECO:0000259" key="5">
    <source>
        <dbReference type="PROSITE" id="PS50931"/>
    </source>
</evidence>
<dbReference type="Gene3D" id="3.40.190.290">
    <property type="match status" value="1"/>
</dbReference>
<name>A0A0F9NGH3_9ZZZZ</name>
<feature type="domain" description="HTH lysR-type" evidence="5">
    <location>
        <begin position="6"/>
        <end position="63"/>
    </location>
</feature>
<comment type="similarity">
    <text evidence="1">Belongs to the LysR transcriptional regulatory family.</text>
</comment>
<evidence type="ECO:0000256" key="3">
    <source>
        <dbReference type="ARBA" id="ARBA00023125"/>
    </source>
</evidence>
<evidence type="ECO:0000313" key="6">
    <source>
        <dbReference type="EMBL" id="KKN17054.1"/>
    </source>
</evidence>
<sequence>MNEQSIRWNDLEIVLAIAETGSLSGAGRRLHVSHATIFRRLTDMEKRLGVSLFNRTRTGYTQTMAGEDLAASAARIQAEVLGAERRIAGQDLKLTGTIRVTTTDTLFFGILAEIFASFRTRHPEIELEVVISNHLHSLSKREADIAIRPTRTPPETLIGRRIGDINQAIYGQREQWQTTHCPLPVKNLSTQSWIGPDIHMGDATLEKWMAESGRGDHCHYRVDSMLGMQRAAQAGSGITVLPCYIGDTDGHLKRLTEPVPELTTQLWLLTHPDLRRVTRIRTFLSEIRESLRYICDKNRRKGKPASLVRRALPGLS</sequence>
<reference evidence="6" key="1">
    <citation type="journal article" date="2015" name="Nature">
        <title>Complex archaea that bridge the gap between prokaryotes and eukaryotes.</title>
        <authorList>
            <person name="Spang A."/>
            <person name="Saw J.H."/>
            <person name="Jorgensen S.L."/>
            <person name="Zaremba-Niedzwiedzka K."/>
            <person name="Martijn J."/>
            <person name="Lind A.E."/>
            <person name="van Eijk R."/>
            <person name="Schleper C."/>
            <person name="Guy L."/>
            <person name="Ettema T.J."/>
        </authorList>
    </citation>
    <scope>NUCLEOTIDE SEQUENCE</scope>
</reference>
<dbReference type="EMBL" id="LAZR01003561">
    <property type="protein sequence ID" value="KKN17054.1"/>
    <property type="molecule type" value="Genomic_DNA"/>
</dbReference>
<gene>
    <name evidence="6" type="ORF">LCGC14_0969720</name>
</gene>
<evidence type="ECO:0000256" key="2">
    <source>
        <dbReference type="ARBA" id="ARBA00023015"/>
    </source>
</evidence>
<dbReference type="InterPro" id="IPR000847">
    <property type="entry name" value="LysR_HTH_N"/>
</dbReference>
<dbReference type="GO" id="GO:0043565">
    <property type="term" value="F:sequence-specific DNA binding"/>
    <property type="evidence" value="ECO:0007669"/>
    <property type="project" value="TreeGrafter"/>
</dbReference>
<proteinExistence type="inferred from homology"/>
<dbReference type="InterPro" id="IPR005119">
    <property type="entry name" value="LysR_subst-bd"/>
</dbReference>
<dbReference type="Gene3D" id="1.10.10.10">
    <property type="entry name" value="Winged helix-like DNA-binding domain superfamily/Winged helix DNA-binding domain"/>
    <property type="match status" value="1"/>
</dbReference>
<dbReference type="PROSITE" id="PS50931">
    <property type="entry name" value="HTH_LYSR"/>
    <property type="match status" value="1"/>
</dbReference>
<keyword evidence="2" id="KW-0805">Transcription regulation</keyword>
<keyword evidence="4" id="KW-0804">Transcription</keyword>
<organism evidence="6">
    <name type="scientific">marine sediment metagenome</name>
    <dbReference type="NCBI Taxonomy" id="412755"/>
    <lineage>
        <taxon>unclassified sequences</taxon>
        <taxon>metagenomes</taxon>
        <taxon>ecological metagenomes</taxon>
    </lineage>
</organism>
<dbReference type="GO" id="GO:0006351">
    <property type="term" value="P:DNA-templated transcription"/>
    <property type="evidence" value="ECO:0007669"/>
    <property type="project" value="TreeGrafter"/>
</dbReference>
<dbReference type="SUPFAM" id="SSF53850">
    <property type="entry name" value="Periplasmic binding protein-like II"/>
    <property type="match status" value="1"/>
</dbReference>
<comment type="caution">
    <text evidence="6">The sequence shown here is derived from an EMBL/GenBank/DDBJ whole genome shotgun (WGS) entry which is preliminary data.</text>
</comment>
<dbReference type="InterPro" id="IPR036390">
    <property type="entry name" value="WH_DNA-bd_sf"/>
</dbReference>